<accession>A0A7M5XCB6</accession>
<sequence length="747" mass="84714">MKGQFSSALYPDSTVTLGAAITMVIAFSQKFKLPGVALSSLVLLLNILLPANHIFPKSLFILKKLLASLSPDVKTHYFCKECLMKIDKADKVCSNTSCCQSSNSGKPIAKSYFMEFDLKSQIKSIFSRTGMLQKLKHRFTRTSSSPSDIYDFSLYKSYSSFLNNPFNISFMWNTDGVPLFKSIKSSIWPVFYTINELPFQDRRKKENILISGLWYGETHPNMLLFLPPQFETIKELAYFGTKINDEVTLKSILLCGTLDMPAKASALNFQQFNSFYGCPKCLQSGETVKTNKNGNVRAFPFDESNPTGPHRTHAGTIKHAIESANSDSLVHVKGVKGPSPLILLPEHDIIRGMGIDYMHAVLLGVTKLIMSLWFDGSHKSESYSVYQSLPSIENRLVSLKPPNYISRAPRTIKSNLGYWKASEFRSFLLYYFVPVMSNLLPSIYFEHFYLLAHAVHLLLKSKITPDDIVTARRFIFLFCSTFDKLYPRRYMTINIHSLNHLPQTVLELGPLYVYSLFSFEDKNGYILKLIHGTQNIPFQLACAVSASNHLPYLEETCIEPGTKEDKYIKQLKGTYHKHTFKINLNLTGIGAFLPYAVSKEESSLFTDRFMTIYSSTYTFPSIKLGGFIIRSSCRTKETRRNSISVSLTTGHYFSINRFACFKTDDGNDFYVAFGNYFDVQPFQIFQPSSSFLKCFKPGESKPLVKRVQLQNKLSIISITEISEQCLCLDIDGGYSYVTNFPNILESD</sequence>
<keyword evidence="1" id="KW-1133">Transmembrane helix</keyword>
<organism evidence="2 3">
    <name type="scientific">Clytia hemisphaerica</name>
    <dbReference type="NCBI Taxonomy" id="252671"/>
    <lineage>
        <taxon>Eukaryota</taxon>
        <taxon>Metazoa</taxon>
        <taxon>Cnidaria</taxon>
        <taxon>Hydrozoa</taxon>
        <taxon>Hydroidolina</taxon>
        <taxon>Leptothecata</taxon>
        <taxon>Obeliida</taxon>
        <taxon>Clytiidae</taxon>
        <taxon>Clytia</taxon>
    </lineage>
</organism>
<dbReference type="PANTHER" id="PTHR46579">
    <property type="entry name" value="F5/8 TYPE C DOMAIN-CONTAINING PROTEIN-RELATED"/>
    <property type="match status" value="1"/>
</dbReference>
<protein>
    <submittedName>
        <fullName evidence="2">Uncharacterized protein</fullName>
    </submittedName>
</protein>
<dbReference type="EnsemblMetazoa" id="CLYHEMT020537.1">
    <property type="protein sequence ID" value="CLYHEMP020537.1"/>
    <property type="gene ID" value="CLYHEMG020537"/>
</dbReference>
<keyword evidence="3" id="KW-1185">Reference proteome</keyword>
<dbReference type="Proteomes" id="UP000594262">
    <property type="component" value="Unplaced"/>
</dbReference>
<evidence type="ECO:0000256" key="1">
    <source>
        <dbReference type="SAM" id="Phobius"/>
    </source>
</evidence>
<feature type="transmembrane region" description="Helical" evidence="1">
    <location>
        <begin position="33"/>
        <end position="55"/>
    </location>
</feature>
<reference evidence="2" key="1">
    <citation type="submission" date="2021-01" db="UniProtKB">
        <authorList>
            <consortium name="EnsemblMetazoa"/>
        </authorList>
    </citation>
    <scope>IDENTIFICATION</scope>
</reference>
<evidence type="ECO:0000313" key="3">
    <source>
        <dbReference type="Proteomes" id="UP000594262"/>
    </source>
</evidence>
<name>A0A7M5XCB6_9CNID</name>
<dbReference type="OrthoDB" id="5975799at2759"/>
<dbReference type="PANTHER" id="PTHR46579:SF1">
    <property type="entry name" value="F5_8 TYPE C DOMAIN-CONTAINING PROTEIN"/>
    <property type="match status" value="1"/>
</dbReference>
<keyword evidence="1" id="KW-0812">Transmembrane</keyword>
<dbReference type="AlphaFoldDB" id="A0A7M5XCB6"/>
<dbReference type="InterPro" id="IPR004242">
    <property type="entry name" value="Transposase_21"/>
</dbReference>
<keyword evidence="1" id="KW-0472">Membrane</keyword>
<evidence type="ECO:0000313" key="2">
    <source>
        <dbReference type="EnsemblMetazoa" id="CLYHEMP020537.1"/>
    </source>
</evidence>
<proteinExistence type="predicted"/>
<dbReference type="Pfam" id="PF02992">
    <property type="entry name" value="Transposase_21"/>
    <property type="match status" value="1"/>
</dbReference>